<keyword evidence="3" id="KW-0223">Dioxygenase</keyword>
<evidence type="ECO:0000313" key="5">
    <source>
        <dbReference type="EMBL" id="GGB79603.1"/>
    </source>
</evidence>
<proteinExistence type="inferred from homology"/>
<dbReference type="Pfam" id="PF00866">
    <property type="entry name" value="Ring_hydroxyl_B"/>
    <property type="match status" value="1"/>
</dbReference>
<dbReference type="PANTHER" id="PTHR41534">
    <property type="entry name" value="BLR3401 PROTEIN"/>
    <property type="match status" value="1"/>
</dbReference>
<dbReference type="CDD" id="cd00667">
    <property type="entry name" value="ring_hydroxylating_dioxygenases_beta"/>
    <property type="match status" value="1"/>
</dbReference>
<gene>
    <name evidence="5" type="ORF">GCM10011352_01560</name>
</gene>
<evidence type="ECO:0000313" key="6">
    <source>
        <dbReference type="Proteomes" id="UP000629025"/>
    </source>
</evidence>
<dbReference type="Proteomes" id="UP000629025">
    <property type="component" value="Unassembled WGS sequence"/>
</dbReference>
<protein>
    <recommendedName>
        <fullName evidence="7">Salicylate 5-hydroxylase small subunit</fullName>
    </recommendedName>
</protein>
<evidence type="ECO:0000256" key="3">
    <source>
        <dbReference type="ARBA" id="ARBA00022964"/>
    </source>
</evidence>
<evidence type="ECO:0008006" key="7">
    <source>
        <dbReference type="Google" id="ProtNLM"/>
    </source>
</evidence>
<dbReference type="RefSeq" id="WP_229680447.1">
    <property type="nucleotide sequence ID" value="NZ_BMIJ01000001.1"/>
</dbReference>
<dbReference type="PANTHER" id="PTHR41534:SF1">
    <property type="entry name" value="BLR3401 PROTEIN"/>
    <property type="match status" value="1"/>
</dbReference>
<evidence type="ECO:0000256" key="2">
    <source>
        <dbReference type="ARBA" id="ARBA00022797"/>
    </source>
</evidence>
<keyword evidence="2" id="KW-0058">Aromatic hydrocarbons catabolism</keyword>
<sequence length="161" mass="18554">MNSTTMNMEIYLQLTQFYQDYAAAVDAADWDSWIEMFADDCTYRIQSRENHERNLPMAALSLDGKGMLKDRIYGITETIFHDPYMQNHVIAAPRILGLSPDLIEAQANYAVFRTKNDGIAQVFNVGRYIDRIRQTADGLRIESRICVFDNDMILNSLIYPI</sequence>
<accession>A0ABQ1JW01</accession>
<keyword evidence="6" id="KW-1185">Reference proteome</keyword>
<dbReference type="Gene3D" id="3.10.450.50">
    <property type="match status" value="1"/>
</dbReference>
<reference evidence="6" key="1">
    <citation type="journal article" date="2019" name="Int. J. Syst. Evol. Microbiol.">
        <title>The Global Catalogue of Microorganisms (GCM) 10K type strain sequencing project: providing services to taxonomists for standard genome sequencing and annotation.</title>
        <authorList>
            <consortium name="The Broad Institute Genomics Platform"/>
            <consortium name="The Broad Institute Genome Sequencing Center for Infectious Disease"/>
            <person name="Wu L."/>
            <person name="Ma J."/>
        </authorList>
    </citation>
    <scope>NUCLEOTIDE SEQUENCE [LARGE SCALE GENOMIC DNA]</scope>
    <source>
        <strain evidence="6">CGMCC 1.15341</strain>
    </source>
</reference>
<name>A0ABQ1JW01_9GAMM</name>
<evidence type="ECO:0000256" key="4">
    <source>
        <dbReference type="ARBA" id="ARBA00023002"/>
    </source>
</evidence>
<comment type="caution">
    <text evidence="5">The sequence shown here is derived from an EMBL/GenBank/DDBJ whole genome shotgun (WGS) entry which is preliminary data.</text>
</comment>
<dbReference type="InterPro" id="IPR000391">
    <property type="entry name" value="Rng_hydr_dOase-bsu"/>
</dbReference>
<evidence type="ECO:0000256" key="1">
    <source>
        <dbReference type="ARBA" id="ARBA00009570"/>
    </source>
</evidence>
<organism evidence="5 6">
    <name type="scientific">Marinobacterium zhoushanense</name>
    <dbReference type="NCBI Taxonomy" id="1679163"/>
    <lineage>
        <taxon>Bacteria</taxon>
        <taxon>Pseudomonadati</taxon>
        <taxon>Pseudomonadota</taxon>
        <taxon>Gammaproteobacteria</taxon>
        <taxon>Oceanospirillales</taxon>
        <taxon>Oceanospirillaceae</taxon>
        <taxon>Marinobacterium</taxon>
    </lineage>
</organism>
<keyword evidence="4" id="KW-0560">Oxidoreductase</keyword>
<comment type="similarity">
    <text evidence="1">Belongs to the bacterial ring-hydroxylating dioxygenase beta subunit family.</text>
</comment>
<dbReference type="EMBL" id="BMIJ01000001">
    <property type="protein sequence ID" value="GGB79603.1"/>
    <property type="molecule type" value="Genomic_DNA"/>
</dbReference>
<dbReference type="InterPro" id="IPR032710">
    <property type="entry name" value="NTF2-like_dom_sf"/>
</dbReference>
<dbReference type="SUPFAM" id="SSF54427">
    <property type="entry name" value="NTF2-like"/>
    <property type="match status" value="1"/>
</dbReference>